<sequence>MAEADNSEQNLPETFKEIWDLYDILEKIDEPTGSDKVQGYVYKACELCKKAISMVNNLRLFSENEEIEEVATGEIRYMLLPAMLGYFLMKNTVRERLKVVQESKEFYTDYMRMCHNYTVTNYEVAEPKEEKPSDTHGDIPRPAPPRMPGPADLRIMGNIRATKVQRFREQKELEKRLSELRVTVEQDHVDDEVRRDYYLTWLKKWVNVCIDELVCIEDEIPILEMMAKRKGKGIDAPAKRPPMEHKSQPLRPFIITKDALQKQVYGLGYPGLPTMTIEEFFDKKVEEGTLSENVQGQGHSMQQWADDPDRDRIERECEEAEKEKKAEEDDPDELKKARDKDEYKDDSDTAIKESDTAFADSDTVFADSDTAVTDSATAVDSDTAVVDSDTAVVNQ</sequence>
<dbReference type="Pfam" id="PF04177">
    <property type="entry name" value="TAP42"/>
    <property type="match status" value="1"/>
</dbReference>
<dbReference type="EMBL" id="CP111016">
    <property type="protein sequence ID" value="WAR04642.1"/>
    <property type="molecule type" value="Genomic_DNA"/>
</dbReference>
<reference evidence="2" key="1">
    <citation type="submission" date="2022-11" db="EMBL/GenBank/DDBJ databases">
        <title>Centuries of genome instability and evolution in soft-shell clam transmissible cancer (bioRxiv).</title>
        <authorList>
            <person name="Hart S.F.M."/>
            <person name="Yonemitsu M.A."/>
            <person name="Giersch R.M."/>
            <person name="Beal B.F."/>
            <person name="Arriagada G."/>
            <person name="Davis B.W."/>
            <person name="Ostrander E.A."/>
            <person name="Goff S.P."/>
            <person name="Metzger M.J."/>
        </authorList>
    </citation>
    <scope>NUCLEOTIDE SEQUENCE</scope>
    <source>
        <strain evidence="2">MELC-2E11</strain>
        <tissue evidence="2">Siphon/mantle</tissue>
    </source>
</reference>
<evidence type="ECO:0000256" key="1">
    <source>
        <dbReference type="SAM" id="MobiDB-lite"/>
    </source>
</evidence>
<feature type="compositionally biased region" description="Basic and acidic residues" evidence="1">
    <location>
        <begin position="126"/>
        <end position="139"/>
    </location>
</feature>
<keyword evidence="3" id="KW-1185">Reference proteome</keyword>
<evidence type="ECO:0000313" key="3">
    <source>
        <dbReference type="Proteomes" id="UP001164746"/>
    </source>
</evidence>
<proteinExistence type="predicted"/>
<dbReference type="Proteomes" id="UP001164746">
    <property type="component" value="Chromosome 5"/>
</dbReference>
<feature type="region of interest" description="Disordered" evidence="1">
    <location>
        <begin position="320"/>
        <end position="351"/>
    </location>
</feature>
<dbReference type="PANTHER" id="PTHR10933">
    <property type="entry name" value="IMMUNOGLOBULIN-BINDING PROTEIN 1"/>
    <property type="match status" value="1"/>
</dbReference>
<gene>
    <name evidence="2" type="ORF">MAR_020011</name>
</gene>
<dbReference type="InterPro" id="IPR038511">
    <property type="entry name" value="TAP42/TAP46-like_sf"/>
</dbReference>
<feature type="region of interest" description="Disordered" evidence="1">
    <location>
        <begin position="126"/>
        <end position="152"/>
    </location>
</feature>
<evidence type="ECO:0000313" key="2">
    <source>
        <dbReference type="EMBL" id="WAR04642.1"/>
    </source>
</evidence>
<accession>A0ABY7E3R9</accession>
<dbReference type="InterPro" id="IPR007304">
    <property type="entry name" value="TAP46-like"/>
</dbReference>
<dbReference type="Gene3D" id="1.25.40.540">
    <property type="entry name" value="TAP42-like family"/>
    <property type="match status" value="1"/>
</dbReference>
<protein>
    <submittedName>
        <fullName evidence="2">IGBP1-like protein</fullName>
    </submittedName>
</protein>
<name>A0ABY7E3R9_MYAAR</name>
<organism evidence="2 3">
    <name type="scientific">Mya arenaria</name>
    <name type="common">Soft-shell clam</name>
    <dbReference type="NCBI Taxonomy" id="6604"/>
    <lineage>
        <taxon>Eukaryota</taxon>
        <taxon>Metazoa</taxon>
        <taxon>Spiralia</taxon>
        <taxon>Lophotrochozoa</taxon>
        <taxon>Mollusca</taxon>
        <taxon>Bivalvia</taxon>
        <taxon>Autobranchia</taxon>
        <taxon>Heteroconchia</taxon>
        <taxon>Euheterodonta</taxon>
        <taxon>Imparidentia</taxon>
        <taxon>Neoheterodontei</taxon>
        <taxon>Myida</taxon>
        <taxon>Myoidea</taxon>
        <taxon>Myidae</taxon>
        <taxon>Mya</taxon>
    </lineage>
</organism>
<dbReference type="PANTHER" id="PTHR10933:SF9">
    <property type="entry name" value="IMMUNOGLOBULIN-BINDING PROTEIN 1"/>
    <property type="match status" value="1"/>
</dbReference>